<accession>G9EKZ5</accession>
<keyword evidence="2" id="KW-1185">Reference proteome</keyword>
<dbReference type="HOGENOM" id="CLU_3137171_0_0_6"/>
<sequence>MNGLYIVKITIENFAIYDKCICDVLNNFHYWHACFRIGNIVPKNAAAPA</sequence>
<protein>
    <submittedName>
        <fullName evidence="1">Uncharacterized protein</fullName>
    </submittedName>
</protein>
<proteinExistence type="predicted"/>
<evidence type="ECO:0000313" key="1">
    <source>
        <dbReference type="EMBL" id="EHL32106.1"/>
    </source>
</evidence>
<evidence type="ECO:0000313" key="2">
    <source>
        <dbReference type="Proteomes" id="UP000002770"/>
    </source>
</evidence>
<dbReference type="Proteomes" id="UP000002770">
    <property type="component" value="Unassembled WGS sequence"/>
</dbReference>
<name>G9EKZ5_9GAMM</name>
<dbReference type="InParanoid" id="G9EKZ5"/>
<reference evidence="1 2" key="1">
    <citation type="journal article" date="2011" name="BMC Genomics">
        <title>Insight into cross-talk between intra-amoebal pathogens.</title>
        <authorList>
            <person name="Gimenez G."/>
            <person name="Bertelli C."/>
            <person name="Moliner C."/>
            <person name="Robert C."/>
            <person name="Raoult D."/>
            <person name="Fournier P.E."/>
            <person name="Greub G."/>
        </authorList>
    </citation>
    <scope>NUCLEOTIDE SEQUENCE [LARGE SCALE GENOMIC DNA]</scope>
    <source>
        <strain evidence="1 2">LLAP12</strain>
    </source>
</reference>
<dbReference type="EMBL" id="JH413805">
    <property type="protein sequence ID" value="EHL32106.1"/>
    <property type="molecule type" value="Genomic_DNA"/>
</dbReference>
<dbReference type="AlphaFoldDB" id="G9EKZ5"/>
<gene>
    <name evidence="1" type="ORF">LDG_5889</name>
</gene>
<dbReference type="STRING" id="658187.LDG_5889"/>
<organism evidence="1 2">
    <name type="scientific">Legionella drancourtii LLAP12</name>
    <dbReference type="NCBI Taxonomy" id="658187"/>
    <lineage>
        <taxon>Bacteria</taxon>
        <taxon>Pseudomonadati</taxon>
        <taxon>Pseudomonadota</taxon>
        <taxon>Gammaproteobacteria</taxon>
        <taxon>Legionellales</taxon>
        <taxon>Legionellaceae</taxon>
        <taxon>Legionella</taxon>
    </lineage>
</organism>